<gene>
    <name evidence="1" type="ORF">BDW02DRAFT_314777</name>
</gene>
<accession>A0A6A5KH13</accession>
<dbReference type="Proteomes" id="UP000800040">
    <property type="component" value="Unassembled WGS sequence"/>
</dbReference>
<reference evidence="1" key="1">
    <citation type="submission" date="2020-01" db="EMBL/GenBank/DDBJ databases">
        <authorList>
            <consortium name="DOE Joint Genome Institute"/>
            <person name="Haridas S."/>
            <person name="Albert R."/>
            <person name="Binder M."/>
            <person name="Bloem J."/>
            <person name="Labutti K."/>
            <person name="Salamov A."/>
            <person name="Andreopoulos B."/>
            <person name="Baker S.E."/>
            <person name="Barry K."/>
            <person name="Bills G."/>
            <person name="Bluhm B.H."/>
            <person name="Cannon C."/>
            <person name="Castanera R."/>
            <person name="Culley D.E."/>
            <person name="Daum C."/>
            <person name="Ezra D."/>
            <person name="Gonzalez J.B."/>
            <person name="Henrissat B."/>
            <person name="Kuo A."/>
            <person name="Liang C."/>
            <person name="Lipzen A."/>
            <person name="Lutzoni F."/>
            <person name="Magnuson J."/>
            <person name="Mondo S."/>
            <person name="Nolan M."/>
            <person name="Ohm R."/>
            <person name="Pangilinan J."/>
            <person name="Park H.-J."/>
            <person name="Ramirez L."/>
            <person name="Alfaro M."/>
            <person name="Sun H."/>
            <person name="Tritt A."/>
            <person name="Yoshinaga Y."/>
            <person name="Zwiers L.-H."/>
            <person name="Turgeon B.G."/>
            <person name="Goodwin S.B."/>
            <person name="Spatafora J.W."/>
            <person name="Crous P.W."/>
            <person name="Grigoriev I.V."/>
        </authorList>
    </citation>
    <scope>NUCLEOTIDE SEQUENCE</scope>
    <source>
        <strain evidence="1">P77</strain>
    </source>
</reference>
<evidence type="ECO:0000313" key="1">
    <source>
        <dbReference type="EMBL" id="KAF1835007.1"/>
    </source>
</evidence>
<dbReference type="EMBL" id="ML975294">
    <property type="protein sequence ID" value="KAF1835007.1"/>
    <property type="molecule type" value="Genomic_DNA"/>
</dbReference>
<keyword evidence="2" id="KW-1185">Reference proteome</keyword>
<proteinExistence type="predicted"/>
<name>A0A6A5KH13_9PLEO</name>
<protein>
    <submittedName>
        <fullName evidence="1">Uncharacterized protein</fullName>
    </submittedName>
</protein>
<evidence type="ECO:0000313" key="2">
    <source>
        <dbReference type="Proteomes" id="UP000800040"/>
    </source>
</evidence>
<sequence length="93" mass="10228">MHTCLLAWQNFFVFPRVWLVSGFSGSLSTGDLVGLLVVGGGGGFGDRCLSYFRCRAHIMDYWGMGIWMRIWDSDGATPGSEGWVCDCVVLPTT</sequence>
<dbReference type="AlphaFoldDB" id="A0A6A5KH13"/>
<organism evidence="1 2">
    <name type="scientific">Decorospora gaudefroyi</name>
    <dbReference type="NCBI Taxonomy" id="184978"/>
    <lineage>
        <taxon>Eukaryota</taxon>
        <taxon>Fungi</taxon>
        <taxon>Dikarya</taxon>
        <taxon>Ascomycota</taxon>
        <taxon>Pezizomycotina</taxon>
        <taxon>Dothideomycetes</taxon>
        <taxon>Pleosporomycetidae</taxon>
        <taxon>Pleosporales</taxon>
        <taxon>Pleosporineae</taxon>
        <taxon>Pleosporaceae</taxon>
        <taxon>Decorospora</taxon>
    </lineage>
</organism>